<dbReference type="InterPro" id="IPR042116">
    <property type="entry name" value="TypA/BipA_C"/>
</dbReference>
<protein>
    <recommendedName>
        <fullName evidence="3">Large ribosomal subunit assembly factor BipA</fullName>
        <ecNumber evidence="3">3.6.5.-</ecNumber>
    </recommendedName>
    <alternativeName>
        <fullName evidence="3">GTP-binding protein BipA</fullName>
    </alternativeName>
</protein>
<dbReference type="Gene3D" id="2.40.30.10">
    <property type="entry name" value="Translation factors"/>
    <property type="match status" value="1"/>
</dbReference>
<dbReference type="InterPro" id="IPR047041">
    <property type="entry name" value="BipA_GTP-bd_dom"/>
</dbReference>
<dbReference type="CDD" id="cd01891">
    <property type="entry name" value="TypA_BipA"/>
    <property type="match status" value="1"/>
</dbReference>
<dbReference type="GO" id="GO:1990904">
    <property type="term" value="C:ribonucleoprotein complex"/>
    <property type="evidence" value="ECO:0007669"/>
    <property type="project" value="TreeGrafter"/>
</dbReference>
<dbReference type="GO" id="GO:0005525">
    <property type="term" value="F:GTP binding"/>
    <property type="evidence" value="ECO:0007669"/>
    <property type="project" value="UniProtKB-UniRule"/>
</dbReference>
<dbReference type="InterPro" id="IPR006298">
    <property type="entry name" value="BipA"/>
</dbReference>
<dbReference type="SUPFAM" id="SSF52540">
    <property type="entry name" value="P-loop containing nucleoside triphosphate hydrolases"/>
    <property type="match status" value="1"/>
</dbReference>
<dbReference type="EC" id="3.6.5.-" evidence="3"/>
<dbReference type="FunFam" id="3.30.70.870:FF:000003">
    <property type="entry name" value="GTP-binding protein TypA"/>
    <property type="match status" value="1"/>
</dbReference>
<dbReference type="PROSITE" id="PS00301">
    <property type="entry name" value="G_TR_1"/>
    <property type="match status" value="1"/>
</dbReference>
<keyword evidence="3" id="KW-0690">Ribosome biogenesis</keyword>
<keyword evidence="3" id="KW-0694">RNA-binding</keyword>
<dbReference type="Pfam" id="PF21018">
    <property type="entry name" value="BipA_C"/>
    <property type="match status" value="1"/>
</dbReference>
<comment type="function">
    <text evidence="3">A 50S ribosomal subunit assembly protein with GTPase activity, required for 50S subunit assembly at low temperatures, may also play a role in translation. Binds GTP and analogs. Binds the 70S ribosome between the 30S and 50S subunits, in a similar position as ribosome-bound EF-G; it contacts a number of ribosomal proteins, both rRNAs and the A-site tRNA.</text>
</comment>
<dbReference type="FunFam" id="2.40.50.250:FF:000001">
    <property type="entry name" value="GTP-binding protein TypA"/>
    <property type="match status" value="1"/>
</dbReference>
<dbReference type="CDD" id="cd03710">
    <property type="entry name" value="BipA_TypA_C"/>
    <property type="match status" value="1"/>
</dbReference>
<dbReference type="GO" id="GO:0003924">
    <property type="term" value="F:GTPase activity"/>
    <property type="evidence" value="ECO:0007669"/>
    <property type="project" value="UniProtKB-UniRule"/>
</dbReference>
<proteinExistence type="inferred from homology"/>
<dbReference type="InterPro" id="IPR048876">
    <property type="entry name" value="BipA_C"/>
</dbReference>
<dbReference type="InterPro" id="IPR047042">
    <property type="entry name" value="BipA_II"/>
</dbReference>
<comment type="caution">
    <text evidence="5">The sequence shown here is derived from an EMBL/GenBank/DDBJ whole genome shotgun (WGS) entry which is preliminary data.</text>
</comment>
<dbReference type="InterPro" id="IPR000795">
    <property type="entry name" value="T_Tr_GTP-bd_dom"/>
</dbReference>
<dbReference type="InterPro" id="IPR031157">
    <property type="entry name" value="G_TR_CS"/>
</dbReference>
<keyword evidence="1 3" id="KW-0342">GTP-binding</keyword>
<evidence type="ECO:0000313" key="5">
    <source>
        <dbReference type="EMBL" id="HEV09511.1"/>
    </source>
</evidence>
<comment type="subunit">
    <text evidence="3">Monomer.</text>
</comment>
<dbReference type="SUPFAM" id="SSF50447">
    <property type="entry name" value="Translation proteins"/>
    <property type="match status" value="1"/>
</dbReference>
<dbReference type="SMART" id="SM00838">
    <property type="entry name" value="EFG_C"/>
    <property type="match status" value="1"/>
</dbReference>
<dbReference type="Proteomes" id="UP000885621">
    <property type="component" value="Unassembled WGS sequence"/>
</dbReference>
<sequence>MQLNQKSLESKKAYREDIRNIAIIAHVDHGKTTLVDAMLKQSGLFRDNEEVVERVMDSMDLERERGITIMAKNTAVRYKNYKINIVDTPGHADFGGEVERTLKMVDGVILLVDAAEGPMPQTRFVLKKALEANLTPIVVINKIDRPDARIQEVINEIYDLFIDLDATEDQLEFPILYTIGKEGIAKEDLNDDSKDLKPLFEKIIEYIPAPTYDEDANLQFLITSLDYDNFVGRLAIGRIFNGHVKQNQQVSVVKRDGRIIKGTVRVLYTYEGLKKIETKEAKAGDIVAIAGLEDITIGETIADPENPVALPPITVEEPTISMIFSVNDSPFAGRSGKFLTSRHLRDRLYKETLTNVAIRVQDTESPDSFLVMGRGELQLSILAEMMRREGYEFQVSKPEVIVKEENGKKLEPVERVLIDIPEQYVGTVTQKLGSRKGRMVNMVNHGFGRVRLEFIIPSRGLMGYRSEFKTDTRGEGILNTIFEGWEEWQGEIKTRINGALIADREGVATPYAIFGLQDRGIFFIEPGTEVYEGMVVGEHNRENDLDVNVTREKKLTNVRAAGSDENIKIVPAKKMDFERAMEWINETELIEVTPDAIRIRKKVLQSSKRK</sequence>
<dbReference type="GO" id="GO:0005829">
    <property type="term" value="C:cytosol"/>
    <property type="evidence" value="ECO:0007669"/>
    <property type="project" value="TreeGrafter"/>
</dbReference>
<dbReference type="InterPro" id="IPR035647">
    <property type="entry name" value="EFG_III/V"/>
</dbReference>
<dbReference type="InterPro" id="IPR009000">
    <property type="entry name" value="Transl_B-barrel_sf"/>
</dbReference>
<accession>A0A831YES2</accession>
<feature type="domain" description="Tr-type G" evidence="4">
    <location>
        <begin position="16"/>
        <end position="211"/>
    </location>
</feature>
<dbReference type="AlphaFoldDB" id="A0A831YES2"/>
<reference evidence="5" key="1">
    <citation type="journal article" date="2020" name="mSystems">
        <title>Genome- and Community-Level Interaction Insights into Carbon Utilization and Element Cycling Functions of Hydrothermarchaeota in Hydrothermal Sediment.</title>
        <authorList>
            <person name="Zhou Z."/>
            <person name="Liu Y."/>
            <person name="Xu W."/>
            <person name="Pan J."/>
            <person name="Luo Z.H."/>
            <person name="Li M."/>
        </authorList>
    </citation>
    <scope>NUCLEOTIDE SEQUENCE [LARGE SCALE GENOMIC DNA]</scope>
    <source>
        <strain evidence="5">SpSt-1257</strain>
    </source>
</reference>
<dbReference type="Gene3D" id="3.30.70.870">
    <property type="entry name" value="Elongation Factor G (Translational Gtpase), domain 3"/>
    <property type="match status" value="1"/>
</dbReference>
<dbReference type="InterPro" id="IPR047043">
    <property type="entry name" value="BipA_III"/>
</dbReference>
<dbReference type="CDD" id="cd03691">
    <property type="entry name" value="BipA_TypA_II"/>
    <property type="match status" value="1"/>
</dbReference>
<dbReference type="SUPFAM" id="SSF54980">
    <property type="entry name" value="EF-G C-terminal domain-like"/>
    <property type="match status" value="2"/>
</dbReference>
<dbReference type="EMBL" id="DSFC01000221">
    <property type="protein sequence ID" value="HEV09511.1"/>
    <property type="molecule type" value="Genomic_DNA"/>
</dbReference>
<evidence type="ECO:0000256" key="1">
    <source>
        <dbReference type="ARBA" id="ARBA00023134"/>
    </source>
</evidence>
<dbReference type="GO" id="GO:0000049">
    <property type="term" value="F:tRNA binding"/>
    <property type="evidence" value="ECO:0007669"/>
    <property type="project" value="UniProtKB-KW"/>
</dbReference>
<name>A0A831YES2_9AQUI</name>
<gene>
    <name evidence="5" type="primary">typA</name>
    <name evidence="3" type="synonym">bipA</name>
    <name evidence="5" type="ORF">ENO34_03830</name>
</gene>
<dbReference type="PRINTS" id="PR00315">
    <property type="entry name" value="ELONGATNFCT"/>
</dbReference>
<evidence type="ECO:0000256" key="3">
    <source>
        <dbReference type="HAMAP-Rule" id="MF_00849"/>
    </source>
</evidence>
<dbReference type="PANTHER" id="PTHR42908:SF8">
    <property type="entry name" value="TR-TYPE G DOMAIN-CONTAINING PROTEIN"/>
    <property type="match status" value="1"/>
</dbReference>
<keyword evidence="3" id="KW-0547">Nucleotide-binding</keyword>
<dbReference type="NCBIfam" id="TIGR00231">
    <property type="entry name" value="small_GTP"/>
    <property type="match status" value="1"/>
</dbReference>
<dbReference type="InterPro" id="IPR005225">
    <property type="entry name" value="Small_GTP-bd"/>
</dbReference>
<dbReference type="GO" id="GO:0010467">
    <property type="term" value="P:gene expression"/>
    <property type="evidence" value="ECO:0007669"/>
    <property type="project" value="UniProtKB-ARBA"/>
</dbReference>
<dbReference type="HAMAP" id="MF_00849">
    <property type="entry name" value="BipA"/>
    <property type="match status" value="1"/>
</dbReference>
<dbReference type="Pfam" id="PF00679">
    <property type="entry name" value="EFG_C"/>
    <property type="match status" value="1"/>
</dbReference>
<dbReference type="Pfam" id="PF00009">
    <property type="entry name" value="GTP_EFTU"/>
    <property type="match status" value="1"/>
</dbReference>
<feature type="binding site" evidence="3">
    <location>
        <begin position="28"/>
        <end position="33"/>
    </location>
    <ligand>
        <name>GTP</name>
        <dbReference type="ChEBI" id="CHEBI:37565"/>
    </ligand>
</feature>
<keyword evidence="3" id="KW-0820">tRNA-binding</keyword>
<dbReference type="Gene3D" id="2.40.50.250">
    <property type="entry name" value="bipa protein"/>
    <property type="match status" value="1"/>
</dbReference>
<dbReference type="InterPro" id="IPR004161">
    <property type="entry name" value="EFTu-like_2"/>
</dbReference>
<dbReference type="FunFam" id="3.40.50.300:FF:000055">
    <property type="entry name" value="GTP-binding protein TypA"/>
    <property type="match status" value="1"/>
</dbReference>
<dbReference type="NCBIfam" id="TIGR01394">
    <property type="entry name" value="TypA_BipA"/>
    <property type="match status" value="1"/>
</dbReference>
<dbReference type="InterPro" id="IPR000640">
    <property type="entry name" value="EFG_V-like"/>
</dbReference>
<comment type="catalytic activity">
    <reaction evidence="2 3">
        <text>GTP + H2O = GDP + phosphate + H(+)</text>
        <dbReference type="Rhea" id="RHEA:19669"/>
        <dbReference type="ChEBI" id="CHEBI:15377"/>
        <dbReference type="ChEBI" id="CHEBI:15378"/>
        <dbReference type="ChEBI" id="CHEBI:37565"/>
        <dbReference type="ChEBI" id="CHEBI:43474"/>
        <dbReference type="ChEBI" id="CHEBI:58189"/>
    </reaction>
</comment>
<comment type="subcellular location">
    <subcellularLocation>
        <location evidence="3">Cytoplasm</location>
    </subcellularLocation>
    <text evidence="3">Binds to ribosomes.</text>
</comment>
<dbReference type="GO" id="GO:0009409">
    <property type="term" value="P:response to cold"/>
    <property type="evidence" value="ECO:0007669"/>
    <property type="project" value="UniProtKB-ARBA"/>
</dbReference>
<dbReference type="FunFam" id="2.40.30.10:FF:000016">
    <property type="entry name" value="GTP-binding protein TypA"/>
    <property type="match status" value="1"/>
</dbReference>
<dbReference type="PROSITE" id="PS51722">
    <property type="entry name" value="G_TR_2"/>
    <property type="match status" value="1"/>
</dbReference>
<keyword evidence="3" id="KW-0963">Cytoplasm</keyword>
<dbReference type="PANTHER" id="PTHR42908">
    <property type="entry name" value="TRANSLATION ELONGATION FACTOR-RELATED"/>
    <property type="match status" value="1"/>
</dbReference>
<dbReference type="Gene3D" id="3.40.50.300">
    <property type="entry name" value="P-loop containing nucleotide triphosphate hydrolases"/>
    <property type="match status" value="1"/>
</dbReference>
<dbReference type="Gene3D" id="3.30.70.240">
    <property type="match status" value="1"/>
</dbReference>
<evidence type="ECO:0000259" key="4">
    <source>
        <dbReference type="PROSITE" id="PS51722"/>
    </source>
</evidence>
<dbReference type="CDD" id="cd16263">
    <property type="entry name" value="BipA_III"/>
    <property type="match status" value="1"/>
</dbReference>
<dbReference type="GO" id="GO:0000027">
    <property type="term" value="P:ribosomal large subunit assembly"/>
    <property type="evidence" value="ECO:0007669"/>
    <property type="project" value="UniProtKB-UniRule"/>
</dbReference>
<feature type="binding site" evidence="3">
    <location>
        <begin position="141"/>
        <end position="144"/>
    </location>
    <ligand>
        <name>GTP</name>
        <dbReference type="ChEBI" id="CHEBI:37565"/>
    </ligand>
</feature>
<dbReference type="FunFam" id="3.30.70.240:FF:000002">
    <property type="entry name" value="GTP-binding protein TypA"/>
    <property type="match status" value="1"/>
</dbReference>
<organism evidence="5">
    <name type="scientific">Sulfurihydrogenibium azorense</name>
    <dbReference type="NCBI Taxonomy" id="309806"/>
    <lineage>
        <taxon>Bacteria</taxon>
        <taxon>Pseudomonadati</taxon>
        <taxon>Aquificota</taxon>
        <taxon>Aquificia</taxon>
        <taxon>Aquificales</taxon>
        <taxon>Hydrogenothermaceae</taxon>
        <taxon>Sulfurihydrogenibium</taxon>
    </lineage>
</organism>
<keyword evidence="3" id="KW-0699">rRNA-binding</keyword>
<keyword evidence="3" id="KW-0378">Hydrolase</keyword>
<dbReference type="Pfam" id="PF03144">
    <property type="entry name" value="GTP_EFTU_D2"/>
    <property type="match status" value="1"/>
</dbReference>
<dbReference type="InterPro" id="IPR027417">
    <property type="entry name" value="P-loop_NTPase"/>
</dbReference>
<dbReference type="GO" id="GO:0019843">
    <property type="term" value="F:rRNA binding"/>
    <property type="evidence" value="ECO:0007669"/>
    <property type="project" value="UniProtKB-KW"/>
</dbReference>
<evidence type="ECO:0000256" key="2">
    <source>
        <dbReference type="ARBA" id="ARBA00048548"/>
    </source>
</evidence>
<dbReference type="InterPro" id="IPR035651">
    <property type="entry name" value="BipA_V"/>
</dbReference>
<comment type="similarity">
    <text evidence="3">Belongs to the TRAFAC class translation factor GTPase superfamily. Classic translation factor GTPase family. BipA subfamily.</text>
</comment>
<dbReference type="GO" id="GO:0043022">
    <property type="term" value="F:ribosome binding"/>
    <property type="evidence" value="ECO:0007669"/>
    <property type="project" value="UniProtKB-UniRule"/>
</dbReference>